<dbReference type="Proteomes" id="UP000215559">
    <property type="component" value="Unassembled WGS sequence"/>
</dbReference>
<keyword evidence="1" id="KW-0472">Membrane</keyword>
<evidence type="ECO:0000256" key="1">
    <source>
        <dbReference type="SAM" id="Phobius"/>
    </source>
</evidence>
<sequence length="77" mass="9388">MLNPFAKISFYPFELPFVFLLLKPFIFRFHWLIHRLVYWPFSDPFVRLFELPSVQQLFWLSVVLSDRESDDSYAEVV</sequence>
<dbReference type="AlphaFoldDB" id="A0A235BPW8"/>
<protein>
    <submittedName>
        <fullName evidence="2">Uncharacterized protein</fullName>
    </submittedName>
</protein>
<reference evidence="2 3" key="1">
    <citation type="submission" date="2017-07" db="EMBL/GenBank/DDBJ databases">
        <title>Recovery of genomes from metagenomes via a dereplication, aggregation, and scoring strategy.</title>
        <authorList>
            <person name="Sieber C.M."/>
            <person name="Probst A.J."/>
            <person name="Sharrar A."/>
            <person name="Thomas B.C."/>
            <person name="Hess M."/>
            <person name="Tringe S.G."/>
            <person name="Banfield J.F."/>
        </authorList>
    </citation>
    <scope>NUCLEOTIDE SEQUENCE [LARGE SCALE GENOMIC DNA]</scope>
    <source>
        <strain evidence="2">JGI_Cruoil_03_51_56</strain>
    </source>
</reference>
<evidence type="ECO:0000313" key="2">
    <source>
        <dbReference type="EMBL" id="OYD14049.1"/>
    </source>
</evidence>
<keyword evidence="1" id="KW-1133">Transmembrane helix</keyword>
<organism evidence="2 3">
    <name type="scientific">candidate division WOR-3 bacterium JGI_Cruoil_03_51_56</name>
    <dbReference type="NCBI Taxonomy" id="1973747"/>
    <lineage>
        <taxon>Bacteria</taxon>
        <taxon>Bacteria division WOR-3</taxon>
    </lineage>
</organism>
<name>A0A235BPW8_UNCW3</name>
<comment type="caution">
    <text evidence="2">The sequence shown here is derived from an EMBL/GenBank/DDBJ whole genome shotgun (WGS) entry which is preliminary data.</text>
</comment>
<accession>A0A235BPW8</accession>
<gene>
    <name evidence="2" type="ORF">CH330_09590</name>
</gene>
<feature type="transmembrane region" description="Helical" evidence="1">
    <location>
        <begin position="15"/>
        <end position="33"/>
    </location>
</feature>
<evidence type="ECO:0000313" key="3">
    <source>
        <dbReference type="Proteomes" id="UP000215559"/>
    </source>
</evidence>
<keyword evidence="1" id="KW-0812">Transmembrane</keyword>
<proteinExistence type="predicted"/>
<dbReference type="EMBL" id="NOZP01000183">
    <property type="protein sequence ID" value="OYD14049.1"/>
    <property type="molecule type" value="Genomic_DNA"/>
</dbReference>